<organism evidence="2 3">
    <name type="scientific">Corynebacterium minutissimum</name>
    <dbReference type="NCBI Taxonomy" id="38301"/>
    <lineage>
        <taxon>Bacteria</taxon>
        <taxon>Bacillati</taxon>
        <taxon>Actinomycetota</taxon>
        <taxon>Actinomycetes</taxon>
        <taxon>Mycobacteriales</taxon>
        <taxon>Corynebacteriaceae</taxon>
        <taxon>Corynebacterium</taxon>
    </lineage>
</organism>
<sequence>MRIGSLDDYKPADTDYAVFLCSSEQLQPLPASHGTVLFCFSEEELDKAVNMPVVLADVPAAQATPILARLIRDRGVVEYWAPRSAADNLRDLVGSDVAVSGALGVSGLHISERWIHLRVEESVGTSRPSDDFLRGLSAPLSLSNVGPRDQGPAPDVLTLRALVISRAATLVKPVKQFLPSSVVVSLYKMLEKIR</sequence>
<protein>
    <submittedName>
        <fullName evidence="2">Uncharacterized protein</fullName>
    </submittedName>
</protein>
<name>A0A2X4RB74_9CORY</name>
<dbReference type="OrthoDB" id="4421727at2"/>
<dbReference type="EMBL" id="CP065689">
    <property type="protein sequence ID" value="QPS59389.1"/>
    <property type="molecule type" value="Genomic_DNA"/>
</dbReference>
<evidence type="ECO:0000313" key="2">
    <source>
        <dbReference type="EMBL" id="SQH99201.1"/>
    </source>
</evidence>
<reference evidence="1 4" key="2">
    <citation type="submission" date="2020-12" db="EMBL/GenBank/DDBJ databases">
        <title>FDA dAtabase for Regulatory Grade micrObial Sequences (FDA-ARGOS): Supporting development and validation of Infectious Disease Dx tests.</title>
        <authorList>
            <person name="Sproer C."/>
            <person name="Gronow S."/>
            <person name="Severitt S."/>
            <person name="Schroder I."/>
            <person name="Tallon L."/>
            <person name="Sadzewicz L."/>
            <person name="Zhao X."/>
            <person name="Boylan J."/>
            <person name="Ott S."/>
            <person name="Bowen H."/>
            <person name="Vavikolanu K."/>
            <person name="Mehta A."/>
            <person name="Aluvathingal J."/>
            <person name="Nadendla S."/>
            <person name="Lowell S."/>
            <person name="Myers T."/>
            <person name="Yan Y."/>
            <person name="Sichtig H."/>
        </authorList>
    </citation>
    <scope>NUCLEOTIDE SEQUENCE [LARGE SCALE GENOMIC DNA]</scope>
    <source>
        <strain evidence="1 4">FDAARGOS_894</strain>
    </source>
</reference>
<dbReference type="Proteomes" id="UP000249264">
    <property type="component" value="Chromosome 1"/>
</dbReference>
<proteinExistence type="predicted"/>
<dbReference type="GeneID" id="70782618"/>
<dbReference type="RefSeq" id="WP_039676308.1">
    <property type="nucleotide sequence ID" value="NZ_CP065689.1"/>
</dbReference>
<dbReference type="AlphaFoldDB" id="A0A2X4RB74"/>
<reference evidence="2 3" key="1">
    <citation type="submission" date="2018-06" db="EMBL/GenBank/DDBJ databases">
        <authorList>
            <consortium name="Pathogen Informatics"/>
            <person name="Doyle S."/>
        </authorList>
    </citation>
    <scope>NUCLEOTIDE SEQUENCE [LARGE SCALE GENOMIC DNA]</scope>
    <source>
        <strain evidence="2 3">NCTC10288</strain>
    </source>
</reference>
<dbReference type="STRING" id="38301.NX84_09900"/>
<evidence type="ECO:0000313" key="4">
    <source>
        <dbReference type="Proteomes" id="UP000594905"/>
    </source>
</evidence>
<keyword evidence="4" id="KW-1185">Reference proteome</keyword>
<dbReference type="EMBL" id="LS483460">
    <property type="protein sequence ID" value="SQH99201.1"/>
    <property type="molecule type" value="Genomic_DNA"/>
</dbReference>
<evidence type="ECO:0000313" key="1">
    <source>
        <dbReference type="EMBL" id="QPS59389.1"/>
    </source>
</evidence>
<evidence type="ECO:0000313" key="3">
    <source>
        <dbReference type="Proteomes" id="UP000249264"/>
    </source>
</evidence>
<gene>
    <name evidence="1" type="ORF">I6G51_10950</name>
    <name evidence="2" type="ORF">NCTC10288_00691</name>
</gene>
<dbReference type="Proteomes" id="UP000594905">
    <property type="component" value="Chromosome"/>
</dbReference>
<accession>A0A2X4RB74</accession>
<dbReference type="KEGG" id="cmin:NCTC10288_00691"/>